<evidence type="ECO:0000313" key="3">
    <source>
        <dbReference type="Proteomes" id="UP000243024"/>
    </source>
</evidence>
<protein>
    <submittedName>
        <fullName evidence="2">Uncharacterized protein</fullName>
    </submittedName>
</protein>
<accession>A0A179IR93</accession>
<dbReference type="EMBL" id="JXBB01000003">
    <property type="protein sequence ID" value="OAR05198.1"/>
    <property type="molecule type" value="Genomic_DNA"/>
</dbReference>
<feature type="region of interest" description="Disordered" evidence="1">
    <location>
        <begin position="1"/>
        <end position="87"/>
    </location>
</feature>
<dbReference type="AlphaFoldDB" id="A0A179IR93"/>
<gene>
    <name evidence="2" type="ORF">SA87_05360</name>
</gene>
<feature type="compositionally biased region" description="Basic residues" evidence="1">
    <location>
        <begin position="68"/>
        <end position="81"/>
    </location>
</feature>
<reference evidence="2 3" key="1">
    <citation type="submission" date="2015-09" db="EMBL/GenBank/DDBJ databases">
        <title>Draft genome sequence of Hydrogenibacillus schlegelii DSM 2000.</title>
        <authorList>
            <person name="Hemp J."/>
        </authorList>
    </citation>
    <scope>NUCLEOTIDE SEQUENCE [LARGE SCALE GENOMIC DNA]</scope>
    <source>
        <strain evidence="2 3">MA 48</strain>
    </source>
</reference>
<proteinExistence type="predicted"/>
<feature type="compositionally biased region" description="Basic and acidic residues" evidence="1">
    <location>
        <begin position="1"/>
        <end position="11"/>
    </location>
</feature>
<dbReference type="Proteomes" id="UP000243024">
    <property type="component" value="Unassembled WGS sequence"/>
</dbReference>
<name>A0A179IR93_HYDSH</name>
<keyword evidence="3" id="KW-1185">Reference proteome</keyword>
<organism evidence="2 3">
    <name type="scientific">Hydrogenibacillus schlegelii</name>
    <name type="common">Bacillus schlegelii</name>
    <dbReference type="NCBI Taxonomy" id="1484"/>
    <lineage>
        <taxon>Bacteria</taxon>
        <taxon>Bacillati</taxon>
        <taxon>Bacillota</taxon>
        <taxon>Bacilli</taxon>
        <taxon>Bacillales</taxon>
        <taxon>Bacillales Family X. Incertae Sedis</taxon>
        <taxon>Hydrogenibacillus</taxon>
    </lineage>
</organism>
<sequence>MLRWVRLENRSPRKSPGFLGDLPNEAEREPGDERNEPLSDARIHPMAHGFLKNAVPAPTFPRFDPGRAIRKPRTPGLRVKHGREIEP</sequence>
<comment type="caution">
    <text evidence="2">The sequence shown here is derived from an EMBL/GenBank/DDBJ whole genome shotgun (WGS) entry which is preliminary data.</text>
</comment>
<evidence type="ECO:0000256" key="1">
    <source>
        <dbReference type="SAM" id="MobiDB-lite"/>
    </source>
</evidence>
<evidence type="ECO:0000313" key="2">
    <source>
        <dbReference type="EMBL" id="OAR05198.1"/>
    </source>
</evidence>
<feature type="compositionally biased region" description="Basic and acidic residues" evidence="1">
    <location>
        <begin position="25"/>
        <end position="43"/>
    </location>
</feature>